<dbReference type="OrthoDB" id="3658727at2"/>
<organism evidence="1 2">
    <name type="scientific">Krasilnikovia cinnamomea</name>
    <dbReference type="NCBI Taxonomy" id="349313"/>
    <lineage>
        <taxon>Bacteria</taxon>
        <taxon>Bacillati</taxon>
        <taxon>Actinomycetota</taxon>
        <taxon>Actinomycetes</taxon>
        <taxon>Micromonosporales</taxon>
        <taxon>Micromonosporaceae</taxon>
        <taxon>Krasilnikovia</taxon>
    </lineage>
</organism>
<proteinExistence type="predicted"/>
<dbReference type="AlphaFoldDB" id="A0A4Q7Z7Z9"/>
<evidence type="ECO:0000313" key="1">
    <source>
        <dbReference type="EMBL" id="RZU46627.1"/>
    </source>
</evidence>
<dbReference type="EMBL" id="SHKY01000002">
    <property type="protein sequence ID" value="RZU46627.1"/>
    <property type="molecule type" value="Genomic_DNA"/>
</dbReference>
<keyword evidence="2" id="KW-1185">Reference proteome</keyword>
<sequence>MTDAERARVDAEPLWTTEAQITWALEQHGGEGLTASQLGKLLRQPSIIATLRVLEQRGAAYSWKVGGTQRWGTRDTYAAWKSRADNDDRRAAQARAGVRSRNAQLAELVNELRDALDGTTIDVSTGQQAFFGRNDDKPDYLIIATEDPEEAAWLLDRLRPDPAEQLEKLLSPLVDAGWEVDQISQDFSEEDGLHAFTELSRTDVAIDVSYQQDARTLELSPSEDVTGERPGLLGAPPTHITIALPRRTSDAVRTVAARAGELGLLDATRIRGAGETSTSETPTADNSELADELVQIRIAEYVLQPAAEHSDVDIDEIGRRLMQDRHLSTYWTGVVAMFGRRVLPDPVPDVAALGIVAWCWRNNTAVEDWHVRSDVLMARINIAATKAVLPHVDLFKGVNWEGVEQALTDDTWKLPGGETVASLFGNGWPEVKRTVTEQLRQWRRADTDTLGPNATLRLLTIGGSTGYTSNWWGQGRWTAMCRAVVDDAIAAGVALPEPYDVRGADVLVRDLADPDNVSDEVLDWLIDLPGSAKAKGPYGLRFHPVTSQQPTLVVDKSDLASDVV</sequence>
<evidence type="ECO:0000313" key="2">
    <source>
        <dbReference type="Proteomes" id="UP000292564"/>
    </source>
</evidence>
<gene>
    <name evidence="1" type="ORF">EV385_6703</name>
</gene>
<reference evidence="1 2" key="1">
    <citation type="submission" date="2019-02" db="EMBL/GenBank/DDBJ databases">
        <title>Sequencing the genomes of 1000 actinobacteria strains.</title>
        <authorList>
            <person name="Klenk H.-P."/>
        </authorList>
    </citation>
    <scope>NUCLEOTIDE SEQUENCE [LARGE SCALE GENOMIC DNA]</scope>
    <source>
        <strain evidence="1 2">DSM 45162</strain>
    </source>
</reference>
<dbReference type="Proteomes" id="UP000292564">
    <property type="component" value="Unassembled WGS sequence"/>
</dbReference>
<name>A0A4Q7Z7Z9_9ACTN</name>
<accession>A0A4Q7Z7Z9</accession>
<protein>
    <submittedName>
        <fullName evidence="1">Uncharacterized protein</fullName>
    </submittedName>
</protein>
<comment type="caution">
    <text evidence="1">The sequence shown here is derived from an EMBL/GenBank/DDBJ whole genome shotgun (WGS) entry which is preliminary data.</text>
</comment>
<dbReference type="RefSeq" id="WP_130513815.1">
    <property type="nucleotide sequence ID" value="NZ_SHKY01000002.1"/>
</dbReference>